<dbReference type="PANTHER" id="PTHR37692:SF1">
    <property type="entry name" value="DUF420 DOMAIN-CONTAINING PROTEIN"/>
    <property type="match status" value="1"/>
</dbReference>
<proteinExistence type="predicted"/>
<feature type="transmembrane region" description="Helical" evidence="1">
    <location>
        <begin position="116"/>
        <end position="140"/>
    </location>
</feature>
<reference evidence="2 3" key="1">
    <citation type="submission" date="2023-12" db="EMBL/GenBank/DDBJ databases">
        <title>Genome sequencing and assembly of bacterial species from a model synthetic community.</title>
        <authorList>
            <person name="Hogle S.L."/>
        </authorList>
    </citation>
    <scope>NUCLEOTIDE SEQUENCE [LARGE SCALE GENOMIC DNA]</scope>
    <source>
        <strain evidence="2 3">HAMBI_3031</strain>
    </source>
</reference>
<keyword evidence="1" id="KW-1133">Transmembrane helix</keyword>
<feature type="transmembrane region" description="Helical" evidence="1">
    <location>
        <begin position="160"/>
        <end position="178"/>
    </location>
</feature>
<keyword evidence="1" id="KW-0472">Membrane</keyword>
<evidence type="ECO:0000256" key="1">
    <source>
        <dbReference type="SAM" id="Phobius"/>
    </source>
</evidence>
<accession>A0ABZ0W0U6</accession>
<keyword evidence="3" id="KW-1185">Reference proteome</keyword>
<evidence type="ECO:0000313" key="2">
    <source>
        <dbReference type="EMBL" id="WQD36691.1"/>
    </source>
</evidence>
<organism evidence="2 3">
    <name type="scientific">Niabella yanshanensis</name>
    <dbReference type="NCBI Taxonomy" id="577386"/>
    <lineage>
        <taxon>Bacteria</taxon>
        <taxon>Pseudomonadati</taxon>
        <taxon>Bacteroidota</taxon>
        <taxon>Chitinophagia</taxon>
        <taxon>Chitinophagales</taxon>
        <taxon>Chitinophagaceae</taxon>
        <taxon>Niabella</taxon>
    </lineage>
</organism>
<dbReference type="Pfam" id="PF04238">
    <property type="entry name" value="DUF420"/>
    <property type="match status" value="1"/>
</dbReference>
<evidence type="ECO:0000313" key="3">
    <source>
        <dbReference type="Proteomes" id="UP001325680"/>
    </source>
</evidence>
<sequence length="179" mass="20199">MLKTSWKKNDKRANWLIISFSVVVFLIIAALGRVHLQVDLGFDVHVFALTNAVINSIVAVLLVAALVVVKKGHYELHKKIMLFAMVLSILFLVSYICHHLFAGDTKFGGTGGLKTFYYIILLTHIPLAGIILPFILFTAYRGLVGEYPRHKKIARITWPLWLYVAVTGPVIYILISPYY</sequence>
<feature type="transmembrane region" description="Helical" evidence="1">
    <location>
        <begin position="44"/>
        <end position="68"/>
    </location>
</feature>
<dbReference type="EMBL" id="CP139960">
    <property type="protein sequence ID" value="WQD36691.1"/>
    <property type="molecule type" value="Genomic_DNA"/>
</dbReference>
<dbReference type="PANTHER" id="PTHR37692">
    <property type="entry name" value="HYPOTHETICAL MEMBRANE SPANNING PROTEIN"/>
    <property type="match status" value="1"/>
</dbReference>
<name>A0ABZ0W0U6_9BACT</name>
<dbReference type="RefSeq" id="WP_114790304.1">
    <property type="nucleotide sequence ID" value="NZ_CP139960.1"/>
</dbReference>
<keyword evidence="1" id="KW-0812">Transmembrane</keyword>
<feature type="transmembrane region" description="Helical" evidence="1">
    <location>
        <begin position="12"/>
        <end position="32"/>
    </location>
</feature>
<protein>
    <submittedName>
        <fullName evidence="2">DUF420 domain-containing protein</fullName>
    </submittedName>
</protein>
<dbReference type="InterPro" id="IPR007352">
    <property type="entry name" value="DUF420"/>
</dbReference>
<gene>
    <name evidence="2" type="ORF">U0035_13545</name>
</gene>
<dbReference type="Proteomes" id="UP001325680">
    <property type="component" value="Chromosome"/>
</dbReference>
<feature type="transmembrane region" description="Helical" evidence="1">
    <location>
        <begin position="80"/>
        <end position="101"/>
    </location>
</feature>